<protein>
    <submittedName>
        <fullName evidence="1">Immunity protein Imm1</fullName>
    </submittedName>
</protein>
<dbReference type="Pfam" id="PF14430">
    <property type="entry name" value="Imm1"/>
    <property type="match status" value="1"/>
</dbReference>
<accession>A0A1W2FL81</accession>
<evidence type="ECO:0000313" key="1">
    <source>
        <dbReference type="EMBL" id="SMD22650.1"/>
    </source>
</evidence>
<gene>
    <name evidence="1" type="ORF">SAMN05660733_06900</name>
</gene>
<evidence type="ECO:0000313" key="2">
    <source>
        <dbReference type="Proteomes" id="UP000192840"/>
    </source>
</evidence>
<dbReference type="STRING" id="40571.SAMN05660733_06900"/>
<dbReference type="InterPro" id="IPR025680">
    <property type="entry name" value="DddI"/>
</dbReference>
<dbReference type="AlphaFoldDB" id="A0A1W2FL81"/>
<sequence length="184" mass="20493">MRNVLDAYYFTPGNRGRESVTVDSPSKLDQVLAEIVANRQPQPTVVYVRGRPKTGLLQLPDHQLKFDVDVTRGVAAIHAMGPSSFVAQDNLTATPKELRDRTEADAEDSEMRAWVTLWKDSSEPATPASTADDGDIALYVDVDTRTRFPTDAAIPLEKLREALQEFAETGRRPTCVDWQESDVF</sequence>
<dbReference type="Proteomes" id="UP000192840">
    <property type="component" value="Unassembled WGS sequence"/>
</dbReference>
<organism evidence="1 2">
    <name type="scientific">Lentzea albidocapillata</name>
    <dbReference type="NCBI Taxonomy" id="40571"/>
    <lineage>
        <taxon>Bacteria</taxon>
        <taxon>Bacillati</taxon>
        <taxon>Actinomycetota</taxon>
        <taxon>Actinomycetes</taxon>
        <taxon>Pseudonocardiales</taxon>
        <taxon>Pseudonocardiaceae</taxon>
        <taxon>Lentzea</taxon>
    </lineage>
</organism>
<name>A0A1W2FL81_9PSEU</name>
<dbReference type="RefSeq" id="WP_030480620.1">
    <property type="nucleotide sequence ID" value="NZ_FWYC01000017.1"/>
</dbReference>
<keyword evidence="2" id="KW-1185">Reference proteome</keyword>
<reference evidence="2" key="1">
    <citation type="submission" date="2017-04" db="EMBL/GenBank/DDBJ databases">
        <authorList>
            <person name="Varghese N."/>
            <person name="Submissions S."/>
        </authorList>
    </citation>
    <scope>NUCLEOTIDE SEQUENCE [LARGE SCALE GENOMIC DNA]</scope>
    <source>
        <strain evidence="2">DSM 44073</strain>
    </source>
</reference>
<proteinExistence type="predicted"/>
<dbReference type="EMBL" id="FWYC01000017">
    <property type="protein sequence ID" value="SMD22650.1"/>
    <property type="molecule type" value="Genomic_DNA"/>
</dbReference>